<name>A0A7H9K1F4_9ESCH</name>
<gene>
    <name evidence="1" type="ORF">HV284_00500</name>
</gene>
<evidence type="ECO:0000313" key="2">
    <source>
        <dbReference type="Proteomes" id="UP000512115"/>
    </source>
</evidence>
<dbReference type="AlphaFoldDB" id="A0A7H9K1F4"/>
<proteinExistence type="predicted"/>
<organism evidence="1 2">
    <name type="scientific">Escherichia marmotae</name>
    <dbReference type="NCBI Taxonomy" id="1499973"/>
    <lineage>
        <taxon>Bacteria</taxon>
        <taxon>Pseudomonadati</taxon>
        <taxon>Pseudomonadota</taxon>
        <taxon>Gammaproteobacteria</taxon>
        <taxon>Enterobacterales</taxon>
        <taxon>Enterobacteriaceae</taxon>
        <taxon>Escherichia</taxon>
    </lineage>
</organism>
<accession>A0A7H9K1F4</accession>
<dbReference type="EMBL" id="CP056159">
    <property type="protein sequence ID" value="QLU99674.1"/>
    <property type="molecule type" value="Genomic_DNA"/>
</dbReference>
<evidence type="ECO:0000313" key="1">
    <source>
        <dbReference type="EMBL" id="QLU99674.1"/>
    </source>
</evidence>
<dbReference type="Proteomes" id="UP000512115">
    <property type="component" value="Chromosome"/>
</dbReference>
<dbReference type="RefSeq" id="WP_181474610.1">
    <property type="nucleotide sequence ID" value="NZ_CP056159.1"/>
</dbReference>
<protein>
    <submittedName>
        <fullName evidence="1">Uncharacterized protein</fullName>
    </submittedName>
</protein>
<sequence>MQKSEPIIIAPDYTDDEICEWILEKALAITELKSTNEAIKASIDSVDTMKRIATKLAGKAALNIQRS</sequence>
<reference evidence="1 2" key="1">
    <citation type="submission" date="2020-06" db="EMBL/GenBank/DDBJ databases">
        <title>REHAB project genomes.</title>
        <authorList>
            <person name="Shaw L.P."/>
        </authorList>
    </citation>
    <scope>NUCLEOTIDE SEQUENCE [LARGE SCALE GENOMIC DNA]</scope>
    <source>
        <strain evidence="1 2">RHBSTW-00814</strain>
    </source>
</reference>